<feature type="compositionally biased region" description="Basic and acidic residues" evidence="1">
    <location>
        <begin position="146"/>
        <end position="155"/>
    </location>
</feature>
<dbReference type="WBParaSite" id="nRc.2.0.1.t06298-RA">
    <property type="protein sequence ID" value="nRc.2.0.1.t06298-RA"/>
    <property type="gene ID" value="nRc.2.0.1.g06298"/>
</dbReference>
<reference evidence="3" key="1">
    <citation type="submission" date="2022-11" db="UniProtKB">
        <authorList>
            <consortium name="WormBaseParasite"/>
        </authorList>
    </citation>
    <scope>IDENTIFICATION</scope>
</reference>
<keyword evidence="2" id="KW-1185">Reference proteome</keyword>
<name>A0A915HXY8_ROMCU</name>
<protein>
    <submittedName>
        <fullName evidence="3">Uncharacterized protein</fullName>
    </submittedName>
</protein>
<organism evidence="2 3">
    <name type="scientific">Romanomermis culicivorax</name>
    <name type="common">Nematode worm</name>
    <dbReference type="NCBI Taxonomy" id="13658"/>
    <lineage>
        <taxon>Eukaryota</taxon>
        <taxon>Metazoa</taxon>
        <taxon>Ecdysozoa</taxon>
        <taxon>Nematoda</taxon>
        <taxon>Enoplea</taxon>
        <taxon>Dorylaimia</taxon>
        <taxon>Mermithida</taxon>
        <taxon>Mermithoidea</taxon>
        <taxon>Mermithidae</taxon>
        <taxon>Romanomermis</taxon>
    </lineage>
</organism>
<feature type="compositionally biased region" description="Low complexity" evidence="1">
    <location>
        <begin position="159"/>
        <end position="173"/>
    </location>
</feature>
<dbReference type="AlphaFoldDB" id="A0A915HXY8"/>
<proteinExistence type="predicted"/>
<evidence type="ECO:0000256" key="1">
    <source>
        <dbReference type="SAM" id="MobiDB-lite"/>
    </source>
</evidence>
<evidence type="ECO:0000313" key="3">
    <source>
        <dbReference type="WBParaSite" id="nRc.2.0.1.t06298-RA"/>
    </source>
</evidence>
<evidence type="ECO:0000313" key="2">
    <source>
        <dbReference type="Proteomes" id="UP000887565"/>
    </source>
</evidence>
<accession>A0A915HXY8</accession>
<dbReference type="Proteomes" id="UP000887565">
    <property type="component" value="Unplaced"/>
</dbReference>
<sequence>MFDLILLAACDALQNSFENVCDRCSSSPATPHGSYCTIHRCKKNAVARRVVVKYSCEFDQSQLVAQSDKSPVVRPPRPLCDCVIVHVDRLTGNGGDSLPPSSPRCPDNGNAPPALPTSNGDLSGRPTCVETQQPSPVDYLALNEPQRPENNKNDDNNSYDDLSSSSVTKSSDQSEVPLLNFLKRIKKRRKEAERRLFRKTFKFERGCFSGKTSARRKAQDVCSKYHRTLPERNLLKSSIRNNNTLKHFRKSKARKNKFRRKTIVGLTRITKKSLSTSTVISYGKTSTPQSSRIGSFGNIVENWKIKNEYGVSKDFIV</sequence>
<feature type="region of interest" description="Disordered" evidence="1">
    <location>
        <begin position="93"/>
        <end position="173"/>
    </location>
</feature>